<keyword evidence="3" id="KW-1185">Reference proteome</keyword>
<evidence type="ECO:0000313" key="2">
    <source>
        <dbReference type="EMBL" id="TNN36507.1"/>
    </source>
</evidence>
<sequence length="67" mass="7032">MVIGQDAAAAAALQNAMAEVEGGEEGGGGELEKQQREKMEGTSPALSAPWRSSPICHPAQYLFGWQS</sequence>
<evidence type="ECO:0000256" key="1">
    <source>
        <dbReference type="SAM" id="MobiDB-lite"/>
    </source>
</evidence>
<accession>A0A4Z2F5R9</accession>
<protein>
    <submittedName>
        <fullName evidence="2">Uncharacterized protein</fullName>
    </submittedName>
</protein>
<feature type="compositionally biased region" description="Basic and acidic residues" evidence="1">
    <location>
        <begin position="30"/>
        <end position="40"/>
    </location>
</feature>
<feature type="region of interest" description="Disordered" evidence="1">
    <location>
        <begin position="18"/>
        <end position="51"/>
    </location>
</feature>
<dbReference type="EMBL" id="SRLO01001609">
    <property type="protein sequence ID" value="TNN36507.1"/>
    <property type="molecule type" value="Genomic_DNA"/>
</dbReference>
<organism evidence="2 3">
    <name type="scientific">Liparis tanakae</name>
    <name type="common">Tanaka's snailfish</name>
    <dbReference type="NCBI Taxonomy" id="230148"/>
    <lineage>
        <taxon>Eukaryota</taxon>
        <taxon>Metazoa</taxon>
        <taxon>Chordata</taxon>
        <taxon>Craniata</taxon>
        <taxon>Vertebrata</taxon>
        <taxon>Euteleostomi</taxon>
        <taxon>Actinopterygii</taxon>
        <taxon>Neopterygii</taxon>
        <taxon>Teleostei</taxon>
        <taxon>Neoteleostei</taxon>
        <taxon>Acanthomorphata</taxon>
        <taxon>Eupercaria</taxon>
        <taxon>Perciformes</taxon>
        <taxon>Cottioidei</taxon>
        <taxon>Cottales</taxon>
        <taxon>Liparidae</taxon>
        <taxon>Liparis</taxon>
    </lineage>
</organism>
<dbReference type="Proteomes" id="UP000314294">
    <property type="component" value="Unassembled WGS sequence"/>
</dbReference>
<comment type="caution">
    <text evidence="2">The sequence shown here is derived from an EMBL/GenBank/DDBJ whole genome shotgun (WGS) entry which is preliminary data.</text>
</comment>
<reference evidence="2 3" key="1">
    <citation type="submission" date="2019-03" db="EMBL/GenBank/DDBJ databases">
        <title>First draft genome of Liparis tanakae, snailfish: a comprehensive survey of snailfish specific genes.</title>
        <authorList>
            <person name="Kim W."/>
            <person name="Song I."/>
            <person name="Jeong J.-H."/>
            <person name="Kim D."/>
            <person name="Kim S."/>
            <person name="Ryu S."/>
            <person name="Song J.Y."/>
            <person name="Lee S.K."/>
        </authorList>
    </citation>
    <scope>NUCLEOTIDE SEQUENCE [LARGE SCALE GENOMIC DNA]</scope>
    <source>
        <tissue evidence="2">Muscle</tissue>
    </source>
</reference>
<name>A0A4Z2F5R9_9TELE</name>
<evidence type="ECO:0000313" key="3">
    <source>
        <dbReference type="Proteomes" id="UP000314294"/>
    </source>
</evidence>
<proteinExistence type="predicted"/>
<gene>
    <name evidence="2" type="ORF">EYF80_053332</name>
</gene>
<dbReference type="AlphaFoldDB" id="A0A4Z2F5R9"/>